<dbReference type="EMBL" id="CP061799">
    <property type="protein sequence ID" value="QTA80704.1"/>
    <property type="molecule type" value="Genomic_DNA"/>
</dbReference>
<keyword evidence="1" id="KW-0812">Transmembrane</keyword>
<accession>A0A975B838</accession>
<evidence type="ECO:0000256" key="1">
    <source>
        <dbReference type="SAM" id="Phobius"/>
    </source>
</evidence>
<evidence type="ECO:0008006" key="4">
    <source>
        <dbReference type="Google" id="ProtNLM"/>
    </source>
</evidence>
<keyword evidence="3" id="KW-1185">Reference proteome</keyword>
<dbReference type="Proteomes" id="UP000663720">
    <property type="component" value="Chromosome"/>
</dbReference>
<reference evidence="2" key="1">
    <citation type="journal article" date="2021" name="Microb. Physiol.">
        <title>Proteogenomic Insights into the Physiology of Marine, Sulfate-Reducing, Filamentous Desulfonema limicola and Desulfonema magnum.</title>
        <authorList>
            <person name="Schnaars V."/>
            <person name="Wohlbrand L."/>
            <person name="Scheve S."/>
            <person name="Hinrichs C."/>
            <person name="Reinhardt R."/>
            <person name="Rabus R."/>
        </authorList>
    </citation>
    <scope>NUCLEOTIDE SEQUENCE</scope>
    <source>
        <strain evidence="2">5ac10</strain>
    </source>
</reference>
<evidence type="ECO:0000313" key="3">
    <source>
        <dbReference type="Proteomes" id="UP000663720"/>
    </source>
</evidence>
<evidence type="ECO:0000313" key="2">
    <source>
        <dbReference type="EMBL" id="QTA80704.1"/>
    </source>
</evidence>
<keyword evidence="1" id="KW-1133">Transmembrane helix</keyword>
<dbReference type="InterPro" id="IPR052894">
    <property type="entry name" value="AsmA-related"/>
</dbReference>
<proteinExistence type="predicted"/>
<feature type="transmembrane region" description="Helical" evidence="1">
    <location>
        <begin position="12"/>
        <end position="37"/>
    </location>
</feature>
<dbReference type="RefSeq" id="WP_207692317.1">
    <property type="nucleotide sequence ID" value="NZ_CP061799.1"/>
</dbReference>
<dbReference type="GO" id="GO:0005886">
    <property type="term" value="C:plasma membrane"/>
    <property type="evidence" value="ECO:0007669"/>
    <property type="project" value="TreeGrafter"/>
</dbReference>
<gene>
    <name evidence="2" type="ORF">dnl_30160</name>
</gene>
<dbReference type="GO" id="GO:0090313">
    <property type="term" value="P:regulation of protein targeting to membrane"/>
    <property type="evidence" value="ECO:0007669"/>
    <property type="project" value="TreeGrafter"/>
</dbReference>
<organism evidence="2 3">
    <name type="scientific">Desulfonema limicola</name>
    <dbReference type="NCBI Taxonomy" id="45656"/>
    <lineage>
        <taxon>Bacteria</taxon>
        <taxon>Pseudomonadati</taxon>
        <taxon>Thermodesulfobacteriota</taxon>
        <taxon>Desulfobacteria</taxon>
        <taxon>Desulfobacterales</taxon>
        <taxon>Desulfococcaceae</taxon>
        <taxon>Desulfonema</taxon>
    </lineage>
</organism>
<sequence>MIKKIKTLVRGLLNLLILIFFILSSILSLAAVFLYLLPALVSDHWFKENLENLLSKKLHTPVQIEQIQWQWETGIKIYGLCINDDPGFSDKPLLFIDKFWLDIGLADLLEKKINLNILTEQTHLNLVRDKQGYSNLEDLISRLPGSQEKNQEKTRDKKSGEVKLPFEIKADICFNNVFLYAEDQLLQKKLALKHSRFHLDVPSLLSEPFLLNISSSPELNDLEIQRISLEIFIKNLFNPEKKLNLKGVYARLKSSLPGTSVNITANPDLNETRINISSDLKELSSSLFMFLPQPFSSAKTRGSIDLAVITGAELTGALPFDISLKGSSLHFSGGHLKDKSVVPESFSINTDGDFNFISGSLRINQSSIKLLKNSSFFCKGDINLLSLDKKADLTAEHINLDLGEIADKFADFIPETFDLKNTSPKLNIKTVNYSGNISPYRGEITIKEVLLNIPFISNHDVSLSNLSLGFPEIKAFISKEENAVFGITAKAGITQFLNISKIEADKLAYIENFKQSLTLNCELPLKDRSLINVSNINLSAPFVRIEDKKHGPIKTGIKIDGKIDLLQINSPEKIEPGKIDIDGLQVDLNADNLLDLHLNLSAKDAGTKFLNTKGTADINLSNIPENIVSRIPVKIKTKGKAGLAWDFTGRIPDKKEIENLMSSASFKMEKDLAFINKTDLSFAVKKGWLEIPFSKKQVLRIKDISTLKPFSYSFNQKNRKGNLSGSIVLNKIEKIPYVPVKNPLNIDISLSGSHDDFYSFTLSQDLNINPAQIKESWTVSLYGMDHVLKRGYKKPSALWLSHLGGKSKVSIKMKNMDELKIFKGFPDINGNMELNTDFKLIPGKSIDTKIRMRSSKTNVQWKDLLYIKNLNADIQLARLYELVKQGSQKYKEIQKPLFLSSQVLKTDPLSVIEKNTLFQSFTSRLKSRFDKKHSLSLDMLKLESGGLPLKTGRIAADMNLNQGLYGIEFFQAEIFGGTVMGSFSVFENKKRFYSQCRIGFSSLDAEKILPEIQNMNSSPDTELGGQVKFLIPLSTAMSSLIQELEFEIYFSHIGSRFLERTLYAIDPYESNESIADIRKILKTGSPVWIKIRVSKGSFSLDGEVEAKGIRIAIPSLSRINISSLSGIEKYEKFLYSLKPVIRALEISSKNIMIINKNGSLTIGDY</sequence>
<protein>
    <recommendedName>
        <fullName evidence="4">DUF3971 domain-containing protein</fullName>
    </recommendedName>
</protein>
<name>A0A975B838_9BACT</name>
<dbReference type="PANTHER" id="PTHR30441:SF4">
    <property type="entry name" value="PROTEIN ASMA"/>
    <property type="match status" value="1"/>
</dbReference>
<dbReference type="AlphaFoldDB" id="A0A975B838"/>
<dbReference type="KEGG" id="dli:dnl_30160"/>
<dbReference type="PANTHER" id="PTHR30441">
    <property type="entry name" value="DUF748 DOMAIN-CONTAINING PROTEIN"/>
    <property type="match status" value="1"/>
</dbReference>
<keyword evidence="1" id="KW-0472">Membrane</keyword>